<reference evidence="1" key="1">
    <citation type="submission" date="2020-04" db="EMBL/GenBank/DDBJ databases">
        <authorList>
            <person name="Alioto T."/>
            <person name="Alioto T."/>
            <person name="Gomez Garrido J."/>
        </authorList>
    </citation>
    <scope>NUCLEOTIDE SEQUENCE</scope>
    <source>
        <strain evidence="1">A484AB</strain>
    </source>
</reference>
<evidence type="ECO:0000313" key="2">
    <source>
        <dbReference type="Proteomes" id="UP001152795"/>
    </source>
</evidence>
<dbReference type="InterPro" id="IPR029034">
    <property type="entry name" value="Cystine-knot_cytokine"/>
</dbReference>
<dbReference type="EMBL" id="CACRXK020002164">
    <property type="protein sequence ID" value="CAB3992985.1"/>
    <property type="molecule type" value="Genomic_DNA"/>
</dbReference>
<dbReference type="AlphaFoldDB" id="A0A6S7GMU1"/>
<accession>A0A6S7GMU1</accession>
<keyword evidence="2" id="KW-1185">Reference proteome</keyword>
<organism evidence="1 2">
    <name type="scientific">Paramuricea clavata</name>
    <name type="common">Red gorgonian</name>
    <name type="synonym">Violescent sea-whip</name>
    <dbReference type="NCBI Taxonomy" id="317549"/>
    <lineage>
        <taxon>Eukaryota</taxon>
        <taxon>Metazoa</taxon>
        <taxon>Cnidaria</taxon>
        <taxon>Anthozoa</taxon>
        <taxon>Octocorallia</taxon>
        <taxon>Malacalcyonacea</taxon>
        <taxon>Plexauridae</taxon>
        <taxon>Paramuricea</taxon>
    </lineage>
</organism>
<comment type="caution">
    <text evidence="1">The sequence shown here is derived from an EMBL/GenBank/DDBJ whole genome shotgun (WGS) entry which is preliminary data.</text>
</comment>
<dbReference type="Proteomes" id="UP001152795">
    <property type="component" value="Unassembled WGS sequence"/>
</dbReference>
<name>A0A6S7GMU1_PARCT</name>
<dbReference type="Gene3D" id="2.10.90.10">
    <property type="entry name" value="Cystine-knot cytokines"/>
    <property type="match status" value="1"/>
</dbReference>
<sequence length="245" mass="28264">MSNLILPNIPKFLLLLLLADTVVPNCSRPQKEVVSIYNGNFTTPVSRPQYFIEVYRCVKVEIGECRPGRNEYPVPNKKEEIEIVVPVLTNKLRDPNKENKFYKYVVYNHTSCQCGNLEDRKRTLNKIITNNKVTKNYFKANYSNNPVNLLNQCEVCKNPQPRYKLNTKHDSAIPTFKYLSYQQCLPGCVVEKNKIFKVKITLTSTDEHKIVELTNDTSCKAYDGGNDKTQQIPKGWKLIPLRRSS</sequence>
<gene>
    <name evidence="1" type="ORF">PACLA_8A066026</name>
</gene>
<protein>
    <submittedName>
        <fullName evidence="1">Uncharacterized protein</fullName>
    </submittedName>
</protein>
<proteinExistence type="predicted"/>
<evidence type="ECO:0000313" key="1">
    <source>
        <dbReference type="EMBL" id="CAB3992985.1"/>
    </source>
</evidence>